<dbReference type="Proteomes" id="UP000600918">
    <property type="component" value="Unassembled WGS sequence"/>
</dbReference>
<organism evidence="2 3">
    <name type="scientific">Vespula pensylvanica</name>
    <name type="common">Western yellow jacket</name>
    <name type="synonym">Wasp</name>
    <dbReference type="NCBI Taxonomy" id="30213"/>
    <lineage>
        <taxon>Eukaryota</taxon>
        <taxon>Metazoa</taxon>
        <taxon>Ecdysozoa</taxon>
        <taxon>Arthropoda</taxon>
        <taxon>Hexapoda</taxon>
        <taxon>Insecta</taxon>
        <taxon>Pterygota</taxon>
        <taxon>Neoptera</taxon>
        <taxon>Endopterygota</taxon>
        <taxon>Hymenoptera</taxon>
        <taxon>Apocrita</taxon>
        <taxon>Aculeata</taxon>
        <taxon>Vespoidea</taxon>
        <taxon>Vespidae</taxon>
        <taxon>Vespinae</taxon>
        <taxon>Vespula</taxon>
    </lineage>
</organism>
<proteinExistence type="predicted"/>
<protein>
    <submittedName>
        <fullName evidence="2">Uncharacterized protein</fullName>
    </submittedName>
</protein>
<dbReference type="EMBL" id="JACSDY010000002">
    <property type="protein sequence ID" value="KAF7434533.1"/>
    <property type="molecule type" value="Genomic_DNA"/>
</dbReference>
<accession>A0A834PAQ1</accession>
<keyword evidence="3" id="KW-1185">Reference proteome</keyword>
<evidence type="ECO:0000313" key="3">
    <source>
        <dbReference type="Proteomes" id="UP000600918"/>
    </source>
</evidence>
<comment type="caution">
    <text evidence="2">The sequence shown here is derived from an EMBL/GenBank/DDBJ whole genome shotgun (WGS) entry which is preliminary data.</text>
</comment>
<sequence length="103" mass="11742">MAPIWPRGGRTSGVYTGAQLPREPTGTAIFFDDTFRPFPVLYGAQRDESPDRRNSSNAKDPPRFTSSFAIIDDLHLSIYDLNEFIISHSYLCRSFKMKLLLLE</sequence>
<name>A0A834PAQ1_VESPE</name>
<reference evidence="2" key="1">
    <citation type="journal article" date="2020" name="G3 (Bethesda)">
        <title>High-Quality Assemblies for Three Invasive Social Wasps from the &lt;i&gt;Vespula&lt;/i&gt; Genus.</title>
        <authorList>
            <person name="Harrop T.W.R."/>
            <person name="Guhlin J."/>
            <person name="McLaughlin G.M."/>
            <person name="Permina E."/>
            <person name="Stockwell P."/>
            <person name="Gilligan J."/>
            <person name="Le Lec M.F."/>
            <person name="Gruber M.A.M."/>
            <person name="Quinn O."/>
            <person name="Lovegrove M."/>
            <person name="Duncan E.J."/>
            <person name="Remnant E.J."/>
            <person name="Van Eeckhoven J."/>
            <person name="Graham B."/>
            <person name="Knapp R.A."/>
            <person name="Langford K.W."/>
            <person name="Kronenberg Z."/>
            <person name="Press M.O."/>
            <person name="Eacker S.M."/>
            <person name="Wilson-Rankin E.E."/>
            <person name="Purcell J."/>
            <person name="Lester P.J."/>
            <person name="Dearden P.K."/>
        </authorList>
    </citation>
    <scope>NUCLEOTIDE SEQUENCE</scope>
    <source>
        <strain evidence="2">Volc-1</strain>
    </source>
</reference>
<dbReference type="AlphaFoldDB" id="A0A834PAQ1"/>
<gene>
    <name evidence="2" type="ORF">H0235_002724</name>
</gene>
<feature type="compositionally biased region" description="Basic and acidic residues" evidence="1">
    <location>
        <begin position="45"/>
        <end position="54"/>
    </location>
</feature>
<evidence type="ECO:0000256" key="1">
    <source>
        <dbReference type="SAM" id="MobiDB-lite"/>
    </source>
</evidence>
<evidence type="ECO:0000313" key="2">
    <source>
        <dbReference type="EMBL" id="KAF7434533.1"/>
    </source>
</evidence>
<feature type="region of interest" description="Disordered" evidence="1">
    <location>
        <begin position="1"/>
        <end position="20"/>
    </location>
</feature>
<feature type="region of interest" description="Disordered" evidence="1">
    <location>
        <begin position="43"/>
        <end position="63"/>
    </location>
</feature>